<dbReference type="InterPro" id="IPR003593">
    <property type="entry name" value="AAA+_ATPase"/>
</dbReference>
<dbReference type="FunFam" id="3.40.50.300:FF:000973">
    <property type="entry name" value="Multidrug resistance-associated protein 4"/>
    <property type="match status" value="1"/>
</dbReference>
<feature type="transmembrane region" description="Helical" evidence="11">
    <location>
        <begin position="574"/>
        <end position="596"/>
    </location>
</feature>
<dbReference type="AlphaFoldDB" id="A0A7R9Q5H5"/>
<evidence type="ECO:0000256" key="6">
    <source>
        <dbReference type="ARBA" id="ARBA00022741"/>
    </source>
</evidence>
<protein>
    <submittedName>
        <fullName evidence="14">Uncharacterized protein</fullName>
    </submittedName>
</protein>
<evidence type="ECO:0000256" key="10">
    <source>
        <dbReference type="SAM" id="MobiDB-lite"/>
    </source>
</evidence>
<dbReference type="CDD" id="cd03250">
    <property type="entry name" value="ABCC_MRP_domain1"/>
    <property type="match status" value="1"/>
</dbReference>
<evidence type="ECO:0000256" key="5">
    <source>
        <dbReference type="ARBA" id="ARBA00022737"/>
    </source>
</evidence>
<dbReference type="GO" id="GO:0016887">
    <property type="term" value="F:ATP hydrolysis activity"/>
    <property type="evidence" value="ECO:0007669"/>
    <property type="project" value="InterPro"/>
</dbReference>
<reference evidence="14" key="1">
    <citation type="submission" date="2020-11" db="EMBL/GenBank/DDBJ databases">
        <authorList>
            <person name="Tran Van P."/>
        </authorList>
    </citation>
    <scope>NUCLEOTIDE SEQUENCE</scope>
</reference>
<name>A0A7R9Q5H5_9ACAR</name>
<keyword evidence="5" id="KW-0677">Repeat</keyword>
<dbReference type="Pfam" id="PF00664">
    <property type="entry name" value="ABC_membrane"/>
    <property type="match status" value="1"/>
</dbReference>
<dbReference type="SMART" id="SM00382">
    <property type="entry name" value="AAA"/>
    <property type="match status" value="1"/>
</dbReference>
<evidence type="ECO:0000313" key="14">
    <source>
        <dbReference type="EMBL" id="CAD7633341.1"/>
    </source>
</evidence>
<feature type="domain" description="ABC transporter" evidence="12">
    <location>
        <begin position="27"/>
        <end position="248"/>
    </location>
</feature>
<dbReference type="PANTHER" id="PTHR24223">
    <property type="entry name" value="ATP-BINDING CASSETTE SUB-FAMILY C"/>
    <property type="match status" value="1"/>
</dbReference>
<feature type="transmembrane region" description="Helical" evidence="11">
    <location>
        <begin position="489"/>
        <end position="508"/>
    </location>
</feature>
<dbReference type="SUPFAM" id="SSF52540">
    <property type="entry name" value="P-loop containing nucleoside triphosphate hydrolases"/>
    <property type="match status" value="2"/>
</dbReference>
<evidence type="ECO:0000256" key="9">
    <source>
        <dbReference type="ARBA" id="ARBA00023136"/>
    </source>
</evidence>
<dbReference type="PROSITE" id="PS50929">
    <property type="entry name" value="ABC_TM1F"/>
    <property type="match status" value="1"/>
</dbReference>
<evidence type="ECO:0000313" key="15">
    <source>
        <dbReference type="Proteomes" id="UP000759131"/>
    </source>
</evidence>
<evidence type="ECO:0000259" key="13">
    <source>
        <dbReference type="PROSITE" id="PS50929"/>
    </source>
</evidence>
<feature type="region of interest" description="Disordered" evidence="10">
    <location>
        <begin position="1"/>
        <end position="25"/>
    </location>
</feature>
<dbReference type="InterPro" id="IPR011527">
    <property type="entry name" value="ABC1_TM_dom"/>
</dbReference>
<evidence type="ECO:0000256" key="7">
    <source>
        <dbReference type="ARBA" id="ARBA00022840"/>
    </source>
</evidence>
<feature type="transmembrane region" description="Helical" evidence="11">
    <location>
        <begin position="602"/>
        <end position="623"/>
    </location>
</feature>
<dbReference type="InterPro" id="IPR003439">
    <property type="entry name" value="ABC_transporter-like_ATP-bd"/>
</dbReference>
<evidence type="ECO:0000256" key="11">
    <source>
        <dbReference type="SAM" id="Phobius"/>
    </source>
</evidence>
<keyword evidence="15" id="KW-1185">Reference proteome</keyword>
<evidence type="ECO:0000259" key="12">
    <source>
        <dbReference type="PROSITE" id="PS50893"/>
    </source>
</evidence>
<keyword evidence="7" id="KW-0067">ATP-binding</keyword>
<dbReference type="EMBL" id="OC867153">
    <property type="protein sequence ID" value="CAD7633341.1"/>
    <property type="molecule type" value="Genomic_DNA"/>
</dbReference>
<evidence type="ECO:0000256" key="8">
    <source>
        <dbReference type="ARBA" id="ARBA00022989"/>
    </source>
</evidence>
<feature type="transmembrane region" description="Helical" evidence="11">
    <location>
        <begin position="391"/>
        <end position="415"/>
    </location>
</feature>
<dbReference type="InterPro" id="IPR050173">
    <property type="entry name" value="ABC_transporter_C-like"/>
</dbReference>
<dbReference type="EMBL" id="CAJPIZ010012578">
    <property type="protein sequence ID" value="CAG2113771.1"/>
    <property type="molecule type" value="Genomic_DNA"/>
</dbReference>
<keyword evidence="3" id="KW-0813">Transport</keyword>
<dbReference type="PANTHER" id="PTHR24223:SF456">
    <property type="entry name" value="MULTIDRUG RESISTANCE-ASSOCIATED PROTEIN LETHAL(2)03659"/>
    <property type="match status" value="1"/>
</dbReference>
<dbReference type="PROSITE" id="PS00211">
    <property type="entry name" value="ABC_TRANSPORTER_1"/>
    <property type="match status" value="1"/>
</dbReference>
<feature type="domain" description="ABC transmembrane type-1" evidence="13">
    <location>
        <begin position="391"/>
        <end position="631"/>
    </location>
</feature>
<dbReference type="GO" id="GO:0016020">
    <property type="term" value="C:membrane"/>
    <property type="evidence" value="ECO:0007669"/>
    <property type="project" value="UniProtKB-SubCell"/>
</dbReference>
<organism evidence="14">
    <name type="scientific">Medioppia subpectinata</name>
    <dbReference type="NCBI Taxonomy" id="1979941"/>
    <lineage>
        <taxon>Eukaryota</taxon>
        <taxon>Metazoa</taxon>
        <taxon>Ecdysozoa</taxon>
        <taxon>Arthropoda</taxon>
        <taxon>Chelicerata</taxon>
        <taxon>Arachnida</taxon>
        <taxon>Acari</taxon>
        <taxon>Acariformes</taxon>
        <taxon>Sarcoptiformes</taxon>
        <taxon>Oribatida</taxon>
        <taxon>Brachypylina</taxon>
        <taxon>Oppioidea</taxon>
        <taxon>Oppiidae</taxon>
        <taxon>Medioppia</taxon>
    </lineage>
</organism>
<dbReference type="GO" id="GO:0005524">
    <property type="term" value="F:ATP binding"/>
    <property type="evidence" value="ECO:0007669"/>
    <property type="project" value="UniProtKB-KW"/>
</dbReference>
<evidence type="ECO:0000256" key="1">
    <source>
        <dbReference type="ARBA" id="ARBA00004141"/>
    </source>
</evidence>
<comment type="subcellular location">
    <subcellularLocation>
        <location evidence="1">Membrane</location>
        <topology evidence="1">Multi-pass membrane protein</topology>
    </subcellularLocation>
</comment>
<dbReference type="Proteomes" id="UP000759131">
    <property type="component" value="Unassembled WGS sequence"/>
</dbReference>
<evidence type="ECO:0000256" key="4">
    <source>
        <dbReference type="ARBA" id="ARBA00022692"/>
    </source>
</evidence>
<dbReference type="Pfam" id="PF00005">
    <property type="entry name" value="ABC_tran"/>
    <property type="match status" value="2"/>
</dbReference>
<keyword evidence="9 11" id="KW-0472">Membrane</keyword>
<comment type="similarity">
    <text evidence="2">Belongs to the ABC transporter superfamily. ABCC family. Conjugate transporter (TC 3.A.1.208) subfamily.</text>
</comment>
<sequence length="759" mass="84079">MVTKTHGNRDFGDLKAMPKPRDTAPKVTVNNISAKWTEESPNPTLQNISFRLKPGDLLAVIGPVGAGKSSLLMTILEELSVFEGSIQTVGSISYASQEPWNFNNSVRNNILFGTEYNESRYKRVVEVCALKRDFQIFPFGDKTLVGERGVSLSGGQKARITLARALYRNSDIVLMDDPLSAVDTSVAEHIFDKCIVDYLCNKILTHQIQFIRKATQILVLNDEGKCLGLGSYDELQSRGLDFMTLLKDESKETTTPVTTVEDKNLVHLDRDSLMRSFSMTSVEAKKDRNLTKSSASITDSIDMANMDFMDADESDDPHIQEEQRESGSIDSRVYWEYVKAGAGPLLAIFGILATLSSQTIFHGSDLFLTAWTDKNQARGHSTDSAEQRMDVYIYSGLIGLLFVTTFIRAITWFVMCMRASVNLHNNIFIRLLRAPIFFFDNNPVGRILNRFGKDLGVIDEFLPATSFDLNIIIGQTIGIIVVLGLVNPYLVIPAIFIFAIVGCIRAVYIKSARDIKRFEALTRSPVYSHVSTTISGLASVRAYGVQESFERQFYVYQNDHSATWFTFVGTSRGLGLAIDWFCVAYIIIISLVLMIFPDGIPGGSAGLALSSALMLTGVTAWGVRQSAEMESQMTSVERIIEYSRLPQEAALTAHDSRKPPPDWPSKGRIELNHMYLFYEGSDKPVLKNLNFIIKSGEKIGIVGRTGAGKSSIISALFRMVEPKGEIVMDGINTGSIGLHDLRCVLSIIPQDPVVFTGSV</sequence>
<feature type="non-terminal residue" evidence="14">
    <location>
        <position position="1"/>
    </location>
</feature>
<keyword evidence="6" id="KW-0547">Nucleotide-binding</keyword>
<keyword evidence="8 11" id="KW-1133">Transmembrane helix</keyword>
<dbReference type="Gene3D" id="3.40.50.300">
    <property type="entry name" value="P-loop containing nucleotide triphosphate hydrolases"/>
    <property type="match status" value="2"/>
</dbReference>
<dbReference type="InterPro" id="IPR036640">
    <property type="entry name" value="ABC1_TM_sf"/>
</dbReference>
<gene>
    <name evidence="14" type="ORF">OSB1V03_LOCUS13738</name>
</gene>
<dbReference type="FunFam" id="1.20.1560.10:FF:000014">
    <property type="entry name" value="Multidrug resistance-associated protein member 4"/>
    <property type="match status" value="1"/>
</dbReference>
<dbReference type="SUPFAM" id="SSF90123">
    <property type="entry name" value="ABC transporter transmembrane region"/>
    <property type="match status" value="1"/>
</dbReference>
<evidence type="ECO:0000256" key="2">
    <source>
        <dbReference type="ARBA" id="ARBA00009726"/>
    </source>
</evidence>
<feature type="transmembrane region" description="Helical" evidence="11">
    <location>
        <begin position="461"/>
        <end position="483"/>
    </location>
</feature>
<accession>A0A7R9Q5H5</accession>
<dbReference type="GO" id="GO:0140359">
    <property type="term" value="F:ABC-type transporter activity"/>
    <property type="evidence" value="ECO:0007669"/>
    <property type="project" value="InterPro"/>
</dbReference>
<dbReference type="OrthoDB" id="6510208at2759"/>
<evidence type="ECO:0000256" key="3">
    <source>
        <dbReference type="ARBA" id="ARBA00022448"/>
    </source>
</evidence>
<dbReference type="Gene3D" id="1.20.1560.10">
    <property type="entry name" value="ABC transporter type 1, transmembrane domain"/>
    <property type="match status" value="1"/>
</dbReference>
<proteinExistence type="inferred from homology"/>
<keyword evidence="4 11" id="KW-0812">Transmembrane</keyword>
<dbReference type="InterPro" id="IPR017871">
    <property type="entry name" value="ABC_transporter-like_CS"/>
</dbReference>
<dbReference type="InterPro" id="IPR027417">
    <property type="entry name" value="P-loop_NTPase"/>
</dbReference>
<dbReference type="PROSITE" id="PS50893">
    <property type="entry name" value="ABC_TRANSPORTER_2"/>
    <property type="match status" value="1"/>
</dbReference>